<sequence length="259" mass="29580">MNNVLNVKNINFIYHTLDKEIEAIKNISFTLDKGEFGAIVGPSGCGKTTILSLIAGLLKPTKGEITLDGKPVDVSKIGYMFQKDHLFEWRTIWQNVILGLEIKKKQKDTLMTDNVKNLLEKYGLKDFIKSKPRELSGGMRQRVALIRTLATDPKLLLLDEPFSALDYQTRLNVCDDVYSIIKSENKTALLVTHDISEAISLADKVIILSERPSYVKKIMNIDLTSYGSPLKRREAHEFRALFDEIWKEIQYDKKEEKES</sequence>
<feature type="domain" description="ABC transporter" evidence="4">
    <location>
        <begin position="5"/>
        <end position="235"/>
    </location>
</feature>
<dbReference type="AlphaFoldDB" id="A0A9D1SY35"/>
<evidence type="ECO:0000313" key="5">
    <source>
        <dbReference type="EMBL" id="HIV01298.1"/>
    </source>
</evidence>
<evidence type="ECO:0000256" key="3">
    <source>
        <dbReference type="ARBA" id="ARBA00022840"/>
    </source>
</evidence>
<dbReference type="EMBL" id="DVOJ01000007">
    <property type="protein sequence ID" value="HIV01298.1"/>
    <property type="molecule type" value="Genomic_DNA"/>
</dbReference>
<dbReference type="SMART" id="SM00382">
    <property type="entry name" value="AAA"/>
    <property type="match status" value="1"/>
</dbReference>
<evidence type="ECO:0000256" key="1">
    <source>
        <dbReference type="ARBA" id="ARBA00022448"/>
    </source>
</evidence>
<dbReference type="Proteomes" id="UP000886861">
    <property type="component" value="Unassembled WGS sequence"/>
</dbReference>
<dbReference type="PROSITE" id="PS50893">
    <property type="entry name" value="ABC_TRANSPORTER_2"/>
    <property type="match status" value="1"/>
</dbReference>
<dbReference type="InterPro" id="IPR003593">
    <property type="entry name" value="AAA+_ATPase"/>
</dbReference>
<evidence type="ECO:0000256" key="2">
    <source>
        <dbReference type="ARBA" id="ARBA00022741"/>
    </source>
</evidence>
<reference evidence="5" key="2">
    <citation type="journal article" date="2021" name="PeerJ">
        <title>Extensive microbial diversity within the chicken gut microbiome revealed by metagenomics and culture.</title>
        <authorList>
            <person name="Gilroy R."/>
            <person name="Ravi A."/>
            <person name="Getino M."/>
            <person name="Pursley I."/>
            <person name="Horton D.L."/>
            <person name="Alikhan N.F."/>
            <person name="Baker D."/>
            <person name="Gharbi K."/>
            <person name="Hall N."/>
            <person name="Watson M."/>
            <person name="Adriaenssens E.M."/>
            <person name="Foster-Nyarko E."/>
            <person name="Jarju S."/>
            <person name="Secka A."/>
            <person name="Antonio M."/>
            <person name="Oren A."/>
            <person name="Chaudhuri R.R."/>
            <person name="La Ragione R."/>
            <person name="Hildebrand F."/>
            <person name="Pallen M.J."/>
        </authorList>
    </citation>
    <scope>NUCLEOTIDE SEQUENCE</scope>
    <source>
        <strain evidence="5">CHK186-9395</strain>
    </source>
</reference>
<evidence type="ECO:0000313" key="6">
    <source>
        <dbReference type="Proteomes" id="UP000886861"/>
    </source>
</evidence>
<dbReference type="InterPro" id="IPR003439">
    <property type="entry name" value="ABC_transporter-like_ATP-bd"/>
</dbReference>
<dbReference type="GO" id="GO:0016887">
    <property type="term" value="F:ATP hydrolysis activity"/>
    <property type="evidence" value="ECO:0007669"/>
    <property type="project" value="InterPro"/>
</dbReference>
<dbReference type="SUPFAM" id="SSF52540">
    <property type="entry name" value="P-loop containing nucleoside triphosphate hydrolases"/>
    <property type="match status" value="1"/>
</dbReference>
<evidence type="ECO:0000259" key="4">
    <source>
        <dbReference type="PROSITE" id="PS50893"/>
    </source>
</evidence>
<dbReference type="PANTHER" id="PTHR42788">
    <property type="entry name" value="TAURINE IMPORT ATP-BINDING PROTEIN-RELATED"/>
    <property type="match status" value="1"/>
</dbReference>
<dbReference type="InterPro" id="IPR027417">
    <property type="entry name" value="P-loop_NTPase"/>
</dbReference>
<keyword evidence="1" id="KW-0813">Transport</keyword>
<dbReference type="Pfam" id="PF00005">
    <property type="entry name" value="ABC_tran"/>
    <property type="match status" value="1"/>
</dbReference>
<protein>
    <submittedName>
        <fullName evidence="5">ABC transporter ATP-binding protein</fullName>
    </submittedName>
</protein>
<accession>A0A9D1SY35</accession>
<dbReference type="InterPro" id="IPR017871">
    <property type="entry name" value="ABC_transporter-like_CS"/>
</dbReference>
<dbReference type="InterPro" id="IPR050166">
    <property type="entry name" value="ABC_transporter_ATP-bind"/>
</dbReference>
<dbReference type="CDD" id="cd03293">
    <property type="entry name" value="ABC_NrtD_SsuB_transporters"/>
    <property type="match status" value="1"/>
</dbReference>
<organism evidence="5 6">
    <name type="scientific">Candidatus Caccopulliclostridium gallistercoris</name>
    <dbReference type="NCBI Taxonomy" id="2840719"/>
    <lineage>
        <taxon>Bacteria</taxon>
        <taxon>Bacillati</taxon>
        <taxon>Bacillota</taxon>
        <taxon>Clostridia</taxon>
        <taxon>Candidatus Caccopulliclostridium</taxon>
    </lineage>
</organism>
<comment type="caution">
    <text evidence="5">The sequence shown here is derived from an EMBL/GenBank/DDBJ whole genome shotgun (WGS) entry which is preliminary data.</text>
</comment>
<reference evidence="5" key="1">
    <citation type="submission" date="2020-10" db="EMBL/GenBank/DDBJ databases">
        <authorList>
            <person name="Gilroy R."/>
        </authorList>
    </citation>
    <scope>NUCLEOTIDE SEQUENCE</scope>
    <source>
        <strain evidence="5">CHK186-9395</strain>
    </source>
</reference>
<keyword evidence="2" id="KW-0547">Nucleotide-binding</keyword>
<proteinExistence type="predicted"/>
<dbReference type="GO" id="GO:0005524">
    <property type="term" value="F:ATP binding"/>
    <property type="evidence" value="ECO:0007669"/>
    <property type="project" value="UniProtKB-KW"/>
</dbReference>
<gene>
    <name evidence="5" type="ORF">IAA62_01930</name>
</gene>
<dbReference type="PROSITE" id="PS00211">
    <property type="entry name" value="ABC_TRANSPORTER_1"/>
    <property type="match status" value="1"/>
</dbReference>
<name>A0A9D1SY35_9FIRM</name>
<keyword evidence="3 5" id="KW-0067">ATP-binding</keyword>
<dbReference type="PANTHER" id="PTHR42788:SF21">
    <property type="entry name" value="ABC TRANSPORTER ATP-BINDING PROTEIN"/>
    <property type="match status" value="1"/>
</dbReference>
<dbReference type="Gene3D" id="3.40.50.300">
    <property type="entry name" value="P-loop containing nucleotide triphosphate hydrolases"/>
    <property type="match status" value="1"/>
</dbReference>